<dbReference type="EMBL" id="JBHGVX010000004">
    <property type="protein sequence ID" value="KAL1796452.1"/>
    <property type="molecule type" value="Genomic_DNA"/>
</dbReference>
<dbReference type="InterPro" id="IPR052427">
    <property type="entry name" value="Glycosyltrans_GT2/GT47"/>
</dbReference>
<evidence type="ECO:0000256" key="3">
    <source>
        <dbReference type="ARBA" id="ARBA00022679"/>
    </source>
</evidence>
<keyword evidence="4 8" id="KW-0812">Transmembrane</keyword>
<keyword evidence="5 8" id="KW-1133">Transmembrane helix</keyword>
<proteinExistence type="predicted"/>
<keyword evidence="10" id="KW-1185">Reference proteome</keyword>
<feature type="transmembrane region" description="Helical" evidence="8">
    <location>
        <begin position="42"/>
        <end position="60"/>
    </location>
</feature>
<dbReference type="InterPro" id="IPR029044">
    <property type="entry name" value="Nucleotide-diphossugar_trans"/>
</dbReference>
<organism evidence="9 10">
    <name type="scientific">Alternaria dauci</name>
    <dbReference type="NCBI Taxonomy" id="48095"/>
    <lineage>
        <taxon>Eukaryota</taxon>
        <taxon>Fungi</taxon>
        <taxon>Dikarya</taxon>
        <taxon>Ascomycota</taxon>
        <taxon>Pezizomycotina</taxon>
        <taxon>Dothideomycetes</taxon>
        <taxon>Pleosporomycetidae</taxon>
        <taxon>Pleosporales</taxon>
        <taxon>Pleosporineae</taxon>
        <taxon>Pleosporaceae</taxon>
        <taxon>Alternaria</taxon>
        <taxon>Alternaria sect. Porri</taxon>
    </lineage>
</organism>
<keyword evidence="7" id="KW-0325">Glycoprotein</keyword>
<gene>
    <name evidence="9" type="ORF">ACET3X_004992</name>
</gene>
<keyword evidence="2" id="KW-0328">Glycosyltransferase</keyword>
<evidence type="ECO:0000313" key="9">
    <source>
        <dbReference type="EMBL" id="KAL1796452.1"/>
    </source>
</evidence>
<keyword evidence="3" id="KW-0808">Transferase</keyword>
<evidence type="ECO:0000256" key="2">
    <source>
        <dbReference type="ARBA" id="ARBA00022676"/>
    </source>
</evidence>
<evidence type="ECO:0000256" key="1">
    <source>
        <dbReference type="ARBA" id="ARBA00004370"/>
    </source>
</evidence>
<comment type="caution">
    <text evidence="9">The sequence shown here is derived from an EMBL/GenBank/DDBJ whole genome shotgun (WGS) entry which is preliminary data.</text>
</comment>
<dbReference type="SUPFAM" id="SSF53448">
    <property type="entry name" value="Nucleotide-diphospho-sugar transferases"/>
    <property type="match status" value="1"/>
</dbReference>
<sequence length="599" mass="69460">MSSPSKNMRKLAFIFGSISIGWIWWLHSLYTKTIPTRYPTWWYFFTISSLGGWATFIIYYTMVNSNREKTPGPKPHKLWNLLHIVPMALLNATVTRSLSVQDKGLLWFSTLMVYRYYRTVLTLYFYSRYEMASNDSPQGQKFKPSDCTVIVPTVGPMDNPVFDDMVEMILRNMPARLIFSANSMLAKTDVEKRVKKLIGELKEKNELKTIPDVEYTYVDDSNKRRQTCHAVENVKTRIIVMADDTAIWNPQFLNATLPAFNDPDVGLVGTRKVVRYTRPDRDPGMSLIQYCKKWYWAGFWNTIGALYLQRHNFETQASNTADGGVFAVSGRTLLVLTSIIKDDHFKDQFLNEHVLRAVFTWLTRLTKWHIPFAGQVLAYFKGKGLNQNGFGPILADDDNFITRWTINHGYNIKIQSSPNATITTVLGNVKTFKFVKQCNRWSRTTFRQNPIALFKDRTIWWKWPISVWTVYFPWMYNFAVVWDSLAIFAFCRSGLYLECTNGNMRLILLVSFIWLNKLAKTAPWFSDHPYDFLLYFCPIPAYPMFGYFHSYLKAITALTCWNNDWSGRDVGQSKDRAGIISGNKKAEDAAQVIARLKEE</sequence>
<name>A0ABR3UJL7_9PLEO</name>
<dbReference type="Proteomes" id="UP001578633">
    <property type="component" value="Chromosome 4"/>
</dbReference>
<feature type="transmembrane region" description="Helical" evidence="8">
    <location>
        <begin position="12"/>
        <end position="30"/>
    </location>
</feature>
<evidence type="ECO:0000313" key="10">
    <source>
        <dbReference type="Proteomes" id="UP001578633"/>
    </source>
</evidence>
<feature type="transmembrane region" description="Helical" evidence="8">
    <location>
        <begin position="81"/>
        <end position="99"/>
    </location>
</feature>
<evidence type="ECO:0000256" key="6">
    <source>
        <dbReference type="ARBA" id="ARBA00023136"/>
    </source>
</evidence>
<dbReference type="GeneID" id="96085314"/>
<evidence type="ECO:0000256" key="8">
    <source>
        <dbReference type="SAM" id="Phobius"/>
    </source>
</evidence>
<comment type="subcellular location">
    <subcellularLocation>
        <location evidence="1">Membrane</location>
    </subcellularLocation>
</comment>
<dbReference type="PANTHER" id="PTHR47844">
    <property type="entry name" value="SYNTHASE CPS1, PUTATIVE (AFU_ORTHOLOGUE AFUA_7G02500)-RELATED"/>
    <property type="match status" value="1"/>
</dbReference>
<evidence type="ECO:0008006" key="11">
    <source>
        <dbReference type="Google" id="ProtNLM"/>
    </source>
</evidence>
<dbReference type="RefSeq" id="XP_069307036.1">
    <property type="nucleotide sequence ID" value="XM_069451148.1"/>
</dbReference>
<dbReference type="PANTHER" id="PTHR47844:SF1">
    <property type="entry name" value="EXOSTOSIN-LIKE 2"/>
    <property type="match status" value="1"/>
</dbReference>
<evidence type="ECO:0000256" key="7">
    <source>
        <dbReference type="ARBA" id="ARBA00023180"/>
    </source>
</evidence>
<reference evidence="9 10" key="1">
    <citation type="submission" date="2024-09" db="EMBL/GenBank/DDBJ databases">
        <title>T2T genomes of carrot and Alternaria dauci and their utility for understanding host-pathogen interaction during carrot leaf blight disease.</title>
        <authorList>
            <person name="Liu W."/>
            <person name="Xu S."/>
            <person name="Ou C."/>
            <person name="Liu X."/>
            <person name="Zhuang F."/>
            <person name="Deng X.W."/>
        </authorList>
    </citation>
    <scope>NUCLEOTIDE SEQUENCE [LARGE SCALE GENOMIC DNA]</scope>
    <source>
        <strain evidence="9 10">A2016</strain>
    </source>
</reference>
<dbReference type="Pfam" id="PF13641">
    <property type="entry name" value="Glyco_tranf_2_3"/>
    <property type="match status" value="1"/>
</dbReference>
<protein>
    <recommendedName>
        <fullName evidence="11">Glycosyltransferase family 2 protein</fullName>
    </recommendedName>
</protein>
<accession>A0ABR3UJL7</accession>
<dbReference type="Gene3D" id="3.90.550.10">
    <property type="entry name" value="Spore Coat Polysaccharide Biosynthesis Protein SpsA, Chain A"/>
    <property type="match status" value="1"/>
</dbReference>
<feature type="transmembrane region" description="Helical" evidence="8">
    <location>
        <begin position="105"/>
        <end position="126"/>
    </location>
</feature>
<evidence type="ECO:0000256" key="4">
    <source>
        <dbReference type="ARBA" id="ARBA00022692"/>
    </source>
</evidence>
<keyword evidence="6 8" id="KW-0472">Membrane</keyword>
<evidence type="ECO:0000256" key="5">
    <source>
        <dbReference type="ARBA" id="ARBA00022989"/>
    </source>
</evidence>